<feature type="compositionally biased region" description="Polar residues" evidence="1">
    <location>
        <begin position="13"/>
        <end position="23"/>
    </location>
</feature>
<reference evidence="3" key="2">
    <citation type="submission" date="2015-01" db="EMBL/GenBank/DDBJ databases">
        <title>Evolutionary Origins and Diversification of the Mycorrhizal Mutualists.</title>
        <authorList>
            <consortium name="DOE Joint Genome Institute"/>
            <consortium name="Mycorrhizal Genomics Consortium"/>
            <person name="Kohler A."/>
            <person name="Kuo A."/>
            <person name="Nagy L.G."/>
            <person name="Floudas D."/>
            <person name="Copeland A."/>
            <person name="Barry K.W."/>
            <person name="Cichocki N."/>
            <person name="Veneault-Fourrey C."/>
            <person name="LaButti K."/>
            <person name="Lindquist E.A."/>
            <person name="Lipzen A."/>
            <person name="Lundell T."/>
            <person name="Morin E."/>
            <person name="Murat C."/>
            <person name="Riley R."/>
            <person name="Ohm R."/>
            <person name="Sun H."/>
            <person name="Tunlid A."/>
            <person name="Henrissat B."/>
            <person name="Grigoriev I.V."/>
            <person name="Hibbett D.S."/>
            <person name="Martin F."/>
        </authorList>
    </citation>
    <scope>NUCLEOTIDE SEQUENCE [LARGE SCALE GENOMIC DNA]</scope>
    <source>
        <strain evidence="3">UH-Slu-Lm8-n1</strain>
    </source>
</reference>
<organism evidence="2 3">
    <name type="scientific">Suillus luteus UH-Slu-Lm8-n1</name>
    <dbReference type="NCBI Taxonomy" id="930992"/>
    <lineage>
        <taxon>Eukaryota</taxon>
        <taxon>Fungi</taxon>
        <taxon>Dikarya</taxon>
        <taxon>Basidiomycota</taxon>
        <taxon>Agaricomycotina</taxon>
        <taxon>Agaricomycetes</taxon>
        <taxon>Agaricomycetidae</taxon>
        <taxon>Boletales</taxon>
        <taxon>Suillineae</taxon>
        <taxon>Suillaceae</taxon>
        <taxon>Suillus</taxon>
    </lineage>
</organism>
<keyword evidence="3" id="KW-1185">Reference proteome</keyword>
<accession>A0A0D0B632</accession>
<dbReference type="HOGENOM" id="CLU_2869143_0_0_1"/>
<feature type="region of interest" description="Disordered" evidence="1">
    <location>
        <begin position="1"/>
        <end position="28"/>
    </location>
</feature>
<reference evidence="2 3" key="1">
    <citation type="submission" date="2014-04" db="EMBL/GenBank/DDBJ databases">
        <authorList>
            <consortium name="DOE Joint Genome Institute"/>
            <person name="Kuo A."/>
            <person name="Ruytinx J."/>
            <person name="Rineau F."/>
            <person name="Colpaert J."/>
            <person name="Kohler A."/>
            <person name="Nagy L.G."/>
            <person name="Floudas D."/>
            <person name="Copeland A."/>
            <person name="Barry K.W."/>
            <person name="Cichocki N."/>
            <person name="Veneault-Fourrey C."/>
            <person name="LaButti K."/>
            <person name="Lindquist E.A."/>
            <person name="Lipzen A."/>
            <person name="Lundell T."/>
            <person name="Morin E."/>
            <person name="Murat C."/>
            <person name="Sun H."/>
            <person name="Tunlid A."/>
            <person name="Henrissat B."/>
            <person name="Grigoriev I.V."/>
            <person name="Hibbett D.S."/>
            <person name="Martin F."/>
            <person name="Nordberg H.P."/>
            <person name="Cantor M.N."/>
            <person name="Hua S.X."/>
        </authorList>
    </citation>
    <scope>NUCLEOTIDE SEQUENCE [LARGE SCALE GENOMIC DNA]</scope>
    <source>
        <strain evidence="2 3">UH-Slu-Lm8-n1</strain>
    </source>
</reference>
<proteinExistence type="predicted"/>
<evidence type="ECO:0000256" key="1">
    <source>
        <dbReference type="SAM" id="MobiDB-lite"/>
    </source>
</evidence>
<dbReference type="AlphaFoldDB" id="A0A0D0B632"/>
<dbReference type="EMBL" id="KN835348">
    <property type="protein sequence ID" value="KIK39328.1"/>
    <property type="molecule type" value="Genomic_DNA"/>
</dbReference>
<protein>
    <submittedName>
        <fullName evidence="2">Uncharacterized protein</fullName>
    </submittedName>
</protein>
<evidence type="ECO:0000313" key="2">
    <source>
        <dbReference type="EMBL" id="KIK39328.1"/>
    </source>
</evidence>
<sequence>MSFAEASEIQGDLSKQITRQAHQSGVARECRNHVGVSAKCGEVQDARRKQFKVHISKRAEWGSL</sequence>
<evidence type="ECO:0000313" key="3">
    <source>
        <dbReference type="Proteomes" id="UP000054485"/>
    </source>
</evidence>
<gene>
    <name evidence="2" type="ORF">CY34DRAFT_808437</name>
</gene>
<dbReference type="Proteomes" id="UP000054485">
    <property type="component" value="Unassembled WGS sequence"/>
</dbReference>
<name>A0A0D0B632_9AGAM</name>
<dbReference type="InParanoid" id="A0A0D0B632"/>